<dbReference type="PANTHER" id="PTHR12232">
    <property type="entry name" value="SH3 DOMAIN-BINDING GLUTAMIC ACID-RICH-LIKE PROTEIN"/>
    <property type="match status" value="1"/>
</dbReference>
<dbReference type="GO" id="GO:0005737">
    <property type="term" value="C:cytoplasm"/>
    <property type="evidence" value="ECO:0007669"/>
    <property type="project" value="TreeGrafter"/>
</dbReference>
<evidence type="ECO:0000256" key="2">
    <source>
        <dbReference type="SAM" id="MobiDB-lite"/>
    </source>
</evidence>
<dbReference type="Gene3D" id="3.40.30.10">
    <property type="entry name" value="Glutaredoxin"/>
    <property type="match status" value="1"/>
</dbReference>
<feature type="region of interest" description="Disordered" evidence="2">
    <location>
        <begin position="137"/>
        <end position="179"/>
    </location>
</feature>
<feature type="region of interest" description="Disordered" evidence="2">
    <location>
        <begin position="209"/>
        <end position="375"/>
    </location>
</feature>
<feature type="compositionally biased region" description="Acidic residues" evidence="2">
    <location>
        <begin position="315"/>
        <end position="353"/>
    </location>
</feature>
<feature type="compositionally biased region" description="Polar residues" evidence="2">
    <location>
        <begin position="246"/>
        <end position="279"/>
    </location>
</feature>
<name>A0A177ACI7_9PEZI</name>
<feature type="compositionally biased region" description="Basic and acidic residues" evidence="2">
    <location>
        <begin position="303"/>
        <end position="314"/>
    </location>
</feature>
<dbReference type="Pfam" id="PF04908">
    <property type="entry name" value="SH3BGR"/>
    <property type="match status" value="1"/>
</dbReference>
<dbReference type="EMBL" id="KV441394">
    <property type="protein sequence ID" value="OAF59142.1"/>
    <property type="molecule type" value="Genomic_DNA"/>
</dbReference>
<dbReference type="InterPro" id="IPR006993">
    <property type="entry name" value="Glut_rich_SH3-bd"/>
</dbReference>
<comment type="similarity">
    <text evidence="1">Belongs to the SH3BGR family.</text>
</comment>
<dbReference type="VEuPathDB" id="FungiDB:GMDG_04533"/>
<dbReference type="SUPFAM" id="SSF52833">
    <property type="entry name" value="Thioredoxin-like"/>
    <property type="match status" value="1"/>
</dbReference>
<dbReference type="PANTHER" id="PTHR12232:SF0">
    <property type="entry name" value="THIOREDOXIN DOMAIN-CONTAINING PROTEIN"/>
    <property type="match status" value="1"/>
</dbReference>
<dbReference type="InterPro" id="IPR036249">
    <property type="entry name" value="Thioredoxin-like_sf"/>
</dbReference>
<dbReference type="eggNOG" id="KOG1181">
    <property type="taxonomic scope" value="Eukaryota"/>
</dbReference>
<dbReference type="OrthoDB" id="9932926at2759"/>
<dbReference type="RefSeq" id="XP_024324426.1">
    <property type="nucleotide sequence ID" value="XM_024467956.1"/>
</dbReference>
<proteinExistence type="inferred from homology"/>
<feature type="compositionally biased region" description="Pro residues" evidence="2">
    <location>
        <begin position="139"/>
        <end position="163"/>
    </location>
</feature>
<evidence type="ECO:0000256" key="1">
    <source>
        <dbReference type="ARBA" id="ARBA00007764"/>
    </source>
</evidence>
<protein>
    <submittedName>
        <fullName evidence="3">Uncharacterized protein</fullName>
    </submittedName>
</protein>
<dbReference type="Proteomes" id="UP000077154">
    <property type="component" value="Unassembled WGS sequence"/>
</dbReference>
<gene>
    <name evidence="3" type="ORF">VC83_04322</name>
</gene>
<sequence length="375" mass="40031">MSETPAQSYSMDPHLYIYTSLTAGSSHIVTATSRLETILRANRIPFKAIDLATDEKARMLWGRRAGKDESGRQRKIPGLVQEGLVVGDLVEIEDWNEYGELKQHVRIVGVSSTPAGFGNPIKAAAAAAAAPAAAVAPAAPAPPTAPPLPTGAKQPIPPTPEPKPAPKEAEAPQTPAAGGNSITLAMRQMGEEAAQRAKDMKKNALKGKPEVFVGSGTGEAAAKDTKKSATMEIPQTVEPITILQDPKTSAWNVSSASTPPVSQHALNEMKSLQSPTSTAWKVADVSLPVAKSGESETSTASAEKAKPFEKKEVAAEEDDDEDDDDDDEDEEDEDEDEDDDGDDDEDEEEEEEEEKKKDEANTKDEPKKARVTPSK</sequence>
<evidence type="ECO:0000313" key="3">
    <source>
        <dbReference type="EMBL" id="OAF59142.1"/>
    </source>
</evidence>
<feature type="compositionally biased region" description="Basic and acidic residues" evidence="2">
    <location>
        <begin position="354"/>
        <end position="368"/>
    </location>
</feature>
<accession>A0A177ACI7</accession>
<dbReference type="InterPro" id="IPR051033">
    <property type="entry name" value="SH3BGR"/>
</dbReference>
<dbReference type="AlphaFoldDB" id="A0A177ACI7"/>
<dbReference type="GeneID" id="36287394"/>
<feature type="compositionally biased region" description="Low complexity" evidence="2">
    <location>
        <begin position="290"/>
        <end position="302"/>
    </location>
</feature>
<organism evidence="3">
    <name type="scientific">Pseudogymnoascus destructans</name>
    <dbReference type="NCBI Taxonomy" id="655981"/>
    <lineage>
        <taxon>Eukaryota</taxon>
        <taxon>Fungi</taxon>
        <taxon>Dikarya</taxon>
        <taxon>Ascomycota</taxon>
        <taxon>Pezizomycotina</taxon>
        <taxon>Leotiomycetes</taxon>
        <taxon>Thelebolales</taxon>
        <taxon>Thelebolaceae</taxon>
        <taxon>Pseudogymnoascus</taxon>
    </lineage>
</organism>
<reference evidence="3" key="1">
    <citation type="submission" date="2016-03" db="EMBL/GenBank/DDBJ databases">
        <title>Updated assembly of Pseudogymnoascus destructans, the fungus causing white-nose syndrome of bats.</title>
        <authorList>
            <person name="Palmer J.M."/>
            <person name="Drees K.P."/>
            <person name="Foster J.T."/>
            <person name="Lindner D.L."/>
        </authorList>
    </citation>
    <scope>NUCLEOTIDE SEQUENCE [LARGE SCALE GENOMIC DNA]</scope>
    <source>
        <strain evidence="3">20631-21</strain>
    </source>
</reference>
<dbReference type="PROSITE" id="PS51354">
    <property type="entry name" value="GLUTAREDOXIN_2"/>
    <property type="match status" value="1"/>
</dbReference>